<gene>
    <name evidence="2" type="ORF">V2S66_31320</name>
</gene>
<dbReference type="Proteomes" id="UP001344658">
    <property type="component" value="Unassembled WGS sequence"/>
</dbReference>
<evidence type="ECO:0000256" key="1">
    <source>
        <dbReference type="SAM" id="MobiDB-lite"/>
    </source>
</evidence>
<feature type="compositionally biased region" description="Basic residues" evidence="1">
    <location>
        <begin position="22"/>
        <end position="31"/>
    </location>
</feature>
<feature type="region of interest" description="Disordered" evidence="1">
    <location>
        <begin position="1"/>
        <end position="57"/>
    </location>
</feature>
<name>A0ABU7PN12_9ACTN</name>
<sequence length="57" mass="6559">MGAFSWLGGKPSSKDNKDSRDRAHRHKRTRPNRAGQRFDDDGRCPAGVYHRGPCRHR</sequence>
<evidence type="ECO:0000313" key="2">
    <source>
        <dbReference type="EMBL" id="MEE4546442.1"/>
    </source>
</evidence>
<evidence type="ECO:0000313" key="3">
    <source>
        <dbReference type="Proteomes" id="UP001344658"/>
    </source>
</evidence>
<dbReference type="EMBL" id="JAZEWV010000046">
    <property type="protein sequence ID" value="MEE4546442.1"/>
    <property type="molecule type" value="Genomic_DNA"/>
</dbReference>
<protein>
    <submittedName>
        <fullName evidence="2">Uncharacterized protein</fullName>
    </submittedName>
</protein>
<dbReference type="RefSeq" id="WP_330800142.1">
    <property type="nucleotide sequence ID" value="NZ_JAZEWV010000046.1"/>
</dbReference>
<organism evidence="2 3">
    <name type="scientific">Actinacidiphila polyblastidii</name>
    <dbReference type="NCBI Taxonomy" id="3110430"/>
    <lineage>
        <taxon>Bacteria</taxon>
        <taxon>Bacillati</taxon>
        <taxon>Actinomycetota</taxon>
        <taxon>Actinomycetes</taxon>
        <taxon>Kitasatosporales</taxon>
        <taxon>Streptomycetaceae</taxon>
        <taxon>Actinacidiphila</taxon>
    </lineage>
</organism>
<accession>A0ABU7PN12</accession>
<reference evidence="2 3" key="1">
    <citation type="submission" date="2023-12" db="EMBL/GenBank/DDBJ databases">
        <title>Streptomyces sp. V4-01.</title>
        <authorList>
            <person name="Somphong A."/>
            <person name="Phongsopitanun W."/>
        </authorList>
    </citation>
    <scope>NUCLEOTIDE SEQUENCE [LARGE SCALE GENOMIC DNA]</scope>
    <source>
        <strain evidence="2 3">V4-01</strain>
    </source>
</reference>
<comment type="caution">
    <text evidence="2">The sequence shown here is derived from an EMBL/GenBank/DDBJ whole genome shotgun (WGS) entry which is preliminary data.</text>
</comment>
<proteinExistence type="predicted"/>
<keyword evidence="3" id="KW-1185">Reference proteome</keyword>
<feature type="compositionally biased region" description="Basic and acidic residues" evidence="1">
    <location>
        <begin position="12"/>
        <end position="21"/>
    </location>
</feature>